<dbReference type="Proteomes" id="UP000003330">
    <property type="component" value="Unassembled WGS sequence"/>
</dbReference>
<dbReference type="EMBL" id="AEUX02000007">
    <property type="protein sequence ID" value="EHI68859.1"/>
    <property type="molecule type" value="Genomic_DNA"/>
</dbReference>
<evidence type="ECO:0000256" key="1">
    <source>
        <dbReference type="SAM" id="MobiDB-lite"/>
    </source>
</evidence>
<dbReference type="OrthoDB" id="1917471at2"/>
<evidence type="ECO:0000313" key="3">
    <source>
        <dbReference type="Proteomes" id="UP000003330"/>
    </source>
</evidence>
<comment type="caution">
    <text evidence="2">The sequence shown here is derived from an EMBL/GenBank/DDBJ whole genome shotgun (WGS) entry which is preliminary data.</text>
</comment>
<feature type="region of interest" description="Disordered" evidence="1">
    <location>
        <begin position="115"/>
        <end position="141"/>
    </location>
</feature>
<gene>
    <name evidence="2" type="ORF">STRIC_1970</name>
</gene>
<protein>
    <submittedName>
        <fullName evidence="2">Uncharacterized protein</fullName>
    </submittedName>
</protein>
<dbReference type="AlphaFoldDB" id="G5K577"/>
<name>G5K577_9STRE</name>
<reference evidence="2 3" key="1">
    <citation type="journal article" date="2014" name="Int. J. Syst. Evol. Microbiol.">
        <title>Phylogenomics and the dynamic genome evolution of the genus Streptococcus.</title>
        <authorList>
            <consortium name="The Broad Institute Genome Sequencing Platform"/>
            <person name="Richards V.P."/>
            <person name="Palmer S.R."/>
            <person name="Pavinski Bitar P.D."/>
            <person name="Qin X."/>
            <person name="Weinstock G.M."/>
            <person name="Highlander S.K."/>
            <person name="Town C.D."/>
            <person name="Burne R.A."/>
            <person name="Stanhope M.J."/>
        </authorList>
    </citation>
    <scope>NUCLEOTIDE SEQUENCE [LARGE SCALE GENOMIC DNA]</scope>
    <source>
        <strain evidence="2 3">707-05</strain>
    </source>
</reference>
<dbReference type="RefSeq" id="WP_008089711.1">
    <property type="nucleotide sequence ID" value="NZ_AEUX02000007.1"/>
</dbReference>
<feature type="compositionally biased region" description="Polar residues" evidence="1">
    <location>
        <begin position="115"/>
        <end position="139"/>
    </location>
</feature>
<evidence type="ECO:0000313" key="2">
    <source>
        <dbReference type="EMBL" id="EHI68859.1"/>
    </source>
</evidence>
<sequence length="303" mass="35201">MKHDHAFSKHFKDDISPEKAYAYFHSQPLDSDEFRCDQNCPVPVTLVNVRNTPDKWKVPPYFKYRSGYDDKHSNLCPNISKITKVSKHSTKQQAEQTYKPSKDIIINLSTSNPTSYEDVGNLQQTSSSGKTRRTYQSDFESPVVKQRPTQLSKLSSTVNQFHSHPNDIVNFNGTVAPLKTFFQELRYGNYKLSLDLKVYHGKAFSKKVKTKDGKELLLLELDQKCQLENVYFENPAVFIAVDVLTDTSQQHRKLLKYYQTGVPFHLYVWGRFFVTSNSKIRIYKTDKSDHKLLGNLYFEDWSE</sequence>
<organism evidence="2 3">
    <name type="scientific">Streptococcus ictaluri 707-05</name>
    <dbReference type="NCBI Taxonomy" id="764299"/>
    <lineage>
        <taxon>Bacteria</taxon>
        <taxon>Bacillati</taxon>
        <taxon>Bacillota</taxon>
        <taxon>Bacilli</taxon>
        <taxon>Lactobacillales</taxon>
        <taxon>Streptococcaceae</taxon>
        <taxon>Streptococcus</taxon>
    </lineage>
</organism>
<accession>G5K577</accession>
<proteinExistence type="predicted"/>
<keyword evidence="3" id="KW-1185">Reference proteome</keyword>